<evidence type="ECO:0000313" key="1">
    <source>
        <dbReference type="EMBL" id="WCT12651.1"/>
    </source>
</evidence>
<organism evidence="1 2">
    <name type="scientific">Mucilaginibacter jinjuensis</name>
    <dbReference type="NCBI Taxonomy" id="1176721"/>
    <lineage>
        <taxon>Bacteria</taxon>
        <taxon>Pseudomonadati</taxon>
        <taxon>Bacteroidota</taxon>
        <taxon>Sphingobacteriia</taxon>
        <taxon>Sphingobacteriales</taxon>
        <taxon>Sphingobacteriaceae</taxon>
        <taxon>Mucilaginibacter</taxon>
    </lineage>
</organism>
<name>A0ABY7T9Q2_9SPHI</name>
<evidence type="ECO:0000313" key="2">
    <source>
        <dbReference type="Proteomes" id="UP001216139"/>
    </source>
</evidence>
<dbReference type="RefSeq" id="WP_273630915.1">
    <property type="nucleotide sequence ID" value="NZ_CP117167.1"/>
</dbReference>
<reference evidence="1 2" key="1">
    <citation type="submission" date="2023-02" db="EMBL/GenBank/DDBJ databases">
        <title>Genome sequence of Mucilaginibacter jinjuensis strain KACC 16571.</title>
        <authorList>
            <person name="Kim S."/>
            <person name="Heo J."/>
            <person name="Kwon S.-W."/>
        </authorList>
    </citation>
    <scope>NUCLEOTIDE SEQUENCE [LARGE SCALE GENOMIC DNA]</scope>
    <source>
        <strain evidence="1 2">KACC 16571</strain>
    </source>
</reference>
<accession>A0ABY7T9Q2</accession>
<gene>
    <name evidence="1" type="ORF">PQO05_01740</name>
</gene>
<dbReference type="Proteomes" id="UP001216139">
    <property type="component" value="Chromosome"/>
</dbReference>
<protein>
    <submittedName>
        <fullName evidence="1">Uncharacterized protein</fullName>
    </submittedName>
</protein>
<keyword evidence="2" id="KW-1185">Reference proteome</keyword>
<proteinExistence type="predicted"/>
<dbReference type="EMBL" id="CP117167">
    <property type="protein sequence ID" value="WCT12651.1"/>
    <property type="molecule type" value="Genomic_DNA"/>
</dbReference>
<sequence>MAEQIYYPFQSFKASKKLCFLTGKPLNSSEEQITVFPQWLMSRYKLEDQPFKLLDESILTYKDLKLPCSAEANELYVEPLEREIEAAFTKGYDAVKELDELRIFQWAAKWLHGIIFNELQAAMRQQNAEGEEFSVSQSILQRFTNLHVMLQTLNLSIKFEEDFKPYSLFLFKVDNAENEFAYRDEVSTVTFSLRINDFGLIINLQDNGTIGRYNQAIYDKIKDQTLHPIQFEEFSARVFYSAYLFNRLPNYDIMPVGDEIYIEPQQLRGTSPKPMFDEWQVKTYGQVLENFWEKWGYLLLEIIKDPDNPVSHLFDAEGNFKPADSLGLEK</sequence>